<dbReference type="GO" id="GO:0050661">
    <property type="term" value="F:NADP binding"/>
    <property type="evidence" value="ECO:0007669"/>
    <property type="project" value="InterPro"/>
</dbReference>
<dbReference type="PIRSF" id="PIRSF000103">
    <property type="entry name" value="HIBADH"/>
    <property type="match status" value="1"/>
</dbReference>
<feature type="domain" description="3-hydroxyisobutyrate dehydrogenase-like NAD-binding" evidence="5">
    <location>
        <begin position="167"/>
        <end position="285"/>
    </location>
</feature>
<dbReference type="Proteomes" id="UP001378188">
    <property type="component" value="Unassembled WGS sequence"/>
</dbReference>
<dbReference type="AlphaFoldDB" id="A0AAW9REW5"/>
<dbReference type="InterPro" id="IPR036291">
    <property type="entry name" value="NAD(P)-bd_dom_sf"/>
</dbReference>
<protein>
    <submittedName>
        <fullName evidence="6">NAD(P)-dependent oxidoreductase</fullName>
        <ecNumber evidence="6">1.1.-.-</ecNumber>
    </submittedName>
</protein>
<evidence type="ECO:0000259" key="5">
    <source>
        <dbReference type="Pfam" id="PF14833"/>
    </source>
</evidence>
<dbReference type="InterPro" id="IPR015815">
    <property type="entry name" value="HIBADH-related"/>
</dbReference>
<dbReference type="Gene3D" id="3.40.50.720">
    <property type="entry name" value="NAD(P)-binding Rossmann-like Domain"/>
    <property type="match status" value="1"/>
</dbReference>
<dbReference type="GO" id="GO:0051287">
    <property type="term" value="F:NAD binding"/>
    <property type="evidence" value="ECO:0007669"/>
    <property type="project" value="InterPro"/>
</dbReference>
<dbReference type="PANTHER" id="PTHR22981:SF7">
    <property type="entry name" value="3-HYDROXYISOBUTYRATE DEHYDROGENASE, MITOCHONDRIAL"/>
    <property type="match status" value="1"/>
</dbReference>
<sequence length="302" mass="31708">MSDAVYGFVGLGAMGRPMVGKAVAAGLKVVVFDTDPDAMAKLVAKGATAAASARAVAGQAETVFVSLPNAPIVEAVALGEDGLAGGAKMRGYIDLSTTGPSVARKVGAALRDRGVSVLDAPVSGGPIGVENETLAVMAAGDADTLEAARPFLDVFTKTVVYLGEEVGKAQILKLANNLLTATNMVIVGEALAFARKGGIDPEDLFRIINAGSGRSWVSEIAYPKHVVSRRYDQNFRTQLMHKDVTLCMQEAEQMGVPMWLGTNVRQFWQFAMTQGMADEDCSRISALIEGWAGLDLLDADAD</sequence>
<dbReference type="InterPro" id="IPR029154">
    <property type="entry name" value="HIBADH-like_NADP-bd"/>
</dbReference>
<dbReference type="InterPro" id="IPR008927">
    <property type="entry name" value="6-PGluconate_DH-like_C_sf"/>
</dbReference>
<evidence type="ECO:0000256" key="2">
    <source>
        <dbReference type="ARBA" id="ARBA00023027"/>
    </source>
</evidence>
<keyword evidence="1 6" id="KW-0560">Oxidoreductase</keyword>
<dbReference type="EMBL" id="JAZHOF010000001">
    <property type="protein sequence ID" value="MEJ8570430.1"/>
    <property type="molecule type" value="Genomic_DNA"/>
</dbReference>
<dbReference type="PANTHER" id="PTHR22981">
    <property type="entry name" value="3-HYDROXYISOBUTYRATE DEHYDROGENASE-RELATED"/>
    <property type="match status" value="1"/>
</dbReference>
<dbReference type="InterPro" id="IPR006115">
    <property type="entry name" value="6PGDH_NADP-bd"/>
</dbReference>
<dbReference type="Pfam" id="PF14833">
    <property type="entry name" value="NAD_binding_11"/>
    <property type="match status" value="1"/>
</dbReference>
<keyword evidence="7" id="KW-1185">Reference proteome</keyword>
<gene>
    <name evidence="6" type="ORF">V3328_03045</name>
</gene>
<dbReference type="InterPro" id="IPR013328">
    <property type="entry name" value="6PGD_dom2"/>
</dbReference>
<evidence type="ECO:0000313" key="7">
    <source>
        <dbReference type="Proteomes" id="UP001378188"/>
    </source>
</evidence>
<evidence type="ECO:0000259" key="4">
    <source>
        <dbReference type="Pfam" id="PF03446"/>
    </source>
</evidence>
<reference evidence="6 7" key="1">
    <citation type="submission" date="2024-02" db="EMBL/GenBank/DDBJ databases">
        <title>Genome analysis and characterization of Microbaculum marinisediminis sp. nov., isolated from marine sediment.</title>
        <authorList>
            <person name="Du Z.-J."/>
            <person name="Ye Y.-Q."/>
            <person name="Zhang Z.-R."/>
            <person name="Yuan S.-M."/>
            <person name="Zhang X.-Y."/>
        </authorList>
    </citation>
    <scope>NUCLEOTIDE SEQUENCE [LARGE SCALE GENOMIC DNA]</scope>
    <source>
        <strain evidence="6 7">SDUM1044001</strain>
    </source>
</reference>
<name>A0AAW9REW5_9HYPH</name>
<organism evidence="6 7">
    <name type="scientific">Microbaculum marinum</name>
    <dbReference type="NCBI Taxonomy" id="1764581"/>
    <lineage>
        <taxon>Bacteria</taxon>
        <taxon>Pseudomonadati</taxon>
        <taxon>Pseudomonadota</taxon>
        <taxon>Alphaproteobacteria</taxon>
        <taxon>Hyphomicrobiales</taxon>
        <taxon>Tepidamorphaceae</taxon>
        <taxon>Microbaculum</taxon>
    </lineage>
</organism>
<evidence type="ECO:0000256" key="1">
    <source>
        <dbReference type="ARBA" id="ARBA00023002"/>
    </source>
</evidence>
<evidence type="ECO:0000256" key="3">
    <source>
        <dbReference type="PIRSR" id="PIRSR000103-1"/>
    </source>
</evidence>
<evidence type="ECO:0000313" key="6">
    <source>
        <dbReference type="EMBL" id="MEJ8570430.1"/>
    </source>
</evidence>
<accession>A0AAW9REW5</accession>
<proteinExistence type="predicted"/>
<dbReference type="RefSeq" id="WP_340328159.1">
    <property type="nucleotide sequence ID" value="NZ_JAZHOF010000001.1"/>
</dbReference>
<feature type="active site" evidence="3">
    <location>
        <position position="173"/>
    </location>
</feature>
<dbReference type="SUPFAM" id="SSF48179">
    <property type="entry name" value="6-phosphogluconate dehydrogenase C-terminal domain-like"/>
    <property type="match status" value="1"/>
</dbReference>
<keyword evidence="2" id="KW-0520">NAD</keyword>
<dbReference type="GO" id="GO:0016616">
    <property type="term" value="F:oxidoreductase activity, acting on the CH-OH group of donors, NAD or NADP as acceptor"/>
    <property type="evidence" value="ECO:0007669"/>
    <property type="project" value="TreeGrafter"/>
</dbReference>
<dbReference type="Gene3D" id="1.10.1040.10">
    <property type="entry name" value="N-(1-d-carboxylethyl)-l-norvaline Dehydrogenase, domain 2"/>
    <property type="match status" value="1"/>
</dbReference>
<dbReference type="EC" id="1.1.-.-" evidence="6"/>
<comment type="caution">
    <text evidence="6">The sequence shown here is derived from an EMBL/GenBank/DDBJ whole genome shotgun (WGS) entry which is preliminary data.</text>
</comment>
<dbReference type="SUPFAM" id="SSF51735">
    <property type="entry name" value="NAD(P)-binding Rossmann-fold domains"/>
    <property type="match status" value="1"/>
</dbReference>
<feature type="domain" description="6-phosphogluconate dehydrogenase NADP-binding" evidence="4">
    <location>
        <begin position="7"/>
        <end position="163"/>
    </location>
</feature>
<dbReference type="Pfam" id="PF03446">
    <property type="entry name" value="NAD_binding_2"/>
    <property type="match status" value="1"/>
</dbReference>